<organism evidence="2 3">
    <name type="scientific">Pontibacillus marinus BH030004 = DSM 16465</name>
    <dbReference type="NCBI Taxonomy" id="1385511"/>
    <lineage>
        <taxon>Bacteria</taxon>
        <taxon>Bacillati</taxon>
        <taxon>Bacillota</taxon>
        <taxon>Bacilli</taxon>
        <taxon>Bacillales</taxon>
        <taxon>Bacillaceae</taxon>
        <taxon>Pontibacillus</taxon>
    </lineage>
</organism>
<dbReference type="STRING" id="1385511.GCA_000425225_00575"/>
<dbReference type="OrthoDB" id="2974325at2"/>
<feature type="transmembrane region" description="Helical" evidence="1">
    <location>
        <begin position="7"/>
        <end position="30"/>
    </location>
</feature>
<evidence type="ECO:0000313" key="2">
    <source>
        <dbReference type="EMBL" id="KGX84034.1"/>
    </source>
</evidence>
<reference evidence="2 3" key="1">
    <citation type="submission" date="2013-08" db="EMBL/GenBank/DDBJ databases">
        <authorList>
            <person name="Huang J."/>
            <person name="Wang G."/>
        </authorList>
    </citation>
    <scope>NUCLEOTIDE SEQUENCE [LARGE SCALE GENOMIC DNA]</scope>
    <source>
        <strain evidence="2 3">BH030004</strain>
    </source>
</reference>
<keyword evidence="3" id="KW-1185">Reference proteome</keyword>
<keyword evidence="1" id="KW-0472">Membrane</keyword>
<dbReference type="eggNOG" id="ENOG5033GRS">
    <property type="taxonomic scope" value="Bacteria"/>
</dbReference>
<evidence type="ECO:0000313" key="3">
    <source>
        <dbReference type="Proteomes" id="UP000030403"/>
    </source>
</evidence>
<name>A0A0A5FVW2_9BACI</name>
<proteinExistence type="predicted"/>
<evidence type="ECO:0000256" key="1">
    <source>
        <dbReference type="SAM" id="Phobius"/>
    </source>
</evidence>
<keyword evidence="1" id="KW-1133">Transmembrane helix</keyword>
<keyword evidence="1" id="KW-0812">Transmembrane</keyword>
<comment type="caution">
    <text evidence="2">The sequence shown here is derived from an EMBL/GenBank/DDBJ whole genome shotgun (WGS) entry which is preliminary data.</text>
</comment>
<dbReference type="Proteomes" id="UP000030403">
    <property type="component" value="Unassembled WGS sequence"/>
</dbReference>
<gene>
    <name evidence="2" type="ORF">N783_19365</name>
</gene>
<accession>A0A0A5FVW2</accession>
<dbReference type="RefSeq" id="WP_154657400.1">
    <property type="nucleotide sequence ID" value="NZ_AVPF01000069.1"/>
</dbReference>
<protein>
    <submittedName>
        <fullName evidence="2">Uncharacterized protein</fullName>
    </submittedName>
</protein>
<sequence>MIMLTKLMELIVLATVGVMFIGYSLFLYPIEKLQEKTSKEVKQNQLKYAPRTKTQTAA</sequence>
<dbReference type="EMBL" id="AVPF01000069">
    <property type="protein sequence ID" value="KGX84034.1"/>
    <property type="molecule type" value="Genomic_DNA"/>
</dbReference>
<dbReference type="AlphaFoldDB" id="A0A0A5FVW2"/>